<name>A0A292YQ06_9BACL</name>
<keyword evidence="2" id="KW-1133">Transmembrane helix</keyword>
<keyword evidence="4" id="KW-1185">Reference proteome</keyword>
<dbReference type="InterPro" id="IPR036680">
    <property type="entry name" value="SPOR-like_sf"/>
</dbReference>
<accession>A0A292YQ06</accession>
<proteinExistence type="predicted"/>
<evidence type="ECO:0000256" key="2">
    <source>
        <dbReference type="SAM" id="Phobius"/>
    </source>
</evidence>
<dbReference type="EMBL" id="BDUF01000057">
    <property type="protein sequence ID" value="GAX90484.1"/>
    <property type="molecule type" value="Genomic_DNA"/>
</dbReference>
<organism evidence="3 4">
    <name type="scientific">Effusibacillus lacus</name>
    <dbReference type="NCBI Taxonomy" id="1348429"/>
    <lineage>
        <taxon>Bacteria</taxon>
        <taxon>Bacillati</taxon>
        <taxon>Bacillota</taxon>
        <taxon>Bacilli</taxon>
        <taxon>Bacillales</taxon>
        <taxon>Alicyclobacillaceae</taxon>
        <taxon>Effusibacillus</taxon>
    </lineage>
</organism>
<feature type="compositionally biased region" description="Basic and acidic residues" evidence="1">
    <location>
        <begin position="13"/>
        <end position="26"/>
    </location>
</feature>
<dbReference type="SUPFAM" id="SSF110997">
    <property type="entry name" value="Sporulation related repeat"/>
    <property type="match status" value="1"/>
</dbReference>
<comment type="caution">
    <text evidence="3">The sequence shown here is derived from an EMBL/GenBank/DDBJ whole genome shotgun (WGS) entry which is preliminary data.</text>
</comment>
<gene>
    <name evidence="3" type="ORF">EFBL_2111</name>
</gene>
<feature type="compositionally biased region" description="Polar residues" evidence="1">
    <location>
        <begin position="1"/>
        <end position="11"/>
    </location>
</feature>
<keyword evidence="2" id="KW-0472">Membrane</keyword>
<dbReference type="OrthoDB" id="9973727at2"/>
<evidence type="ECO:0000256" key="1">
    <source>
        <dbReference type="SAM" id="MobiDB-lite"/>
    </source>
</evidence>
<dbReference type="RefSeq" id="WP_096182208.1">
    <property type="nucleotide sequence ID" value="NZ_BDUF01000057.1"/>
</dbReference>
<dbReference type="AlphaFoldDB" id="A0A292YQ06"/>
<dbReference type="Gene3D" id="3.30.70.1070">
    <property type="entry name" value="Sporulation related repeat"/>
    <property type="match status" value="1"/>
</dbReference>
<sequence length="313" mass="34326">MDKSRMTFTFRQSHKEPARGARDLRERRPFEYYRRADGRTYARHAGRNGDSGKNSPFLRLFWLMPAILATITGMVLGLGVLFVFKNATPESKPITKTIAPTSPGTAPVSPTLQTLPGLDLVAYQVGAFKDQEAAKKEAANLEKSGLQPVVRNSDMVQLFVGVAVDKTQGQPVADALAQAKVRYYVKEYKVEQRKGVMQGITAKDAAVVSGALTQTAQVLKDGIPLATAKSPQKEALDAWSKRVQALGTQLETARQVLEKAGKRGEIIRLDDILEQLNAASVNLQQGGRLLEVLRPLVQSIVNYEELTSKLVQP</sequence>
<evidence type="ECO:0008006" key="5">
    <source>
        <dbReference type="Google" id="ProtNLM"/>
    </source>
</evidence>
<keyword evidence="2" id="KW-0812">Transmembrane</keyword>
<feature type="region of interest" description="Disordered" evidence="1">
    <location>
        <begin position="1"/>
        <end position="26"/>
    </location>
</feature>
<protein>
    <recommendedName>
        <fullName evidence="5">SPOR domain-containing protein</fullName>
    </recommendedName>
</protein>
<evidence type="ECO:0000313" key="4">
    <source>
        <dbReference type="Proteomes" id="UP000217785"/>
    </source>
</evidence>
<dbReference type="Proteomes" id="UP000217785">
    <property type="component" value="Unassembled WGS sequence"/>
</dbReference>
<feature type="transmembrane region" description="Helical" evidence="2">
    <location>
        <begin position="60"/>
        <end position="84"/>
    </location>
</feature>
<dbReference type="GO" id="GO:0042834">
    <property type="term" value="F:peptidoglycan binding"/>
    <property type="evidence" value="ECO:0007669"/>
    <property type="project" value="InterPro"/>
</dbReference>
<reference evidence="4" key="1">
    <citation type="submission" date="2017-07" db="EMBL/GenBank/DDBJ databases">
        <title>Draft genome sequence of Effusibacillus lacus strain skLN1.</title>
        <authorList>
            <person name="Watanabe M."/>
            <person name="Kojima H."/>
            <person name="Fukui M."/>
        </authorList>
    </citation>
    <scope>NUCLEOTIDE SEQUENCE [LARGE SCALE GENOMIC DNA]</scope>
    <source>
        <strain evidence="4">skLN1</strain>
    </source>
</reference>
<evidence type="ECO:0000313" key="3">
    <source>
        <dbReference type="EMBL" id="GAX90484.1"/>
    </source>
</evidence>